<organism evidence="2 3">
    <name type="scientific">Mucor circinelloides f. circinelloides (strain 1006PhL)</name>
    <name type="common">Mucormycosis agent</name>
    <name type="synonym">Calyptromyces circinelloides</name>
    <dbReference type="NCBI Taxonomy" id="1220926"/>
    <lineage>
        <taxon>Eukaryota</taxon>
        <taxon>Fungi</taxon>
        <taxon>Fungi incertae sedis</taxon>
        <taxon>Mucoromycota</taxon>
        <taxon>Mucoromycotina</taxon>
        <taxon>Mucoromycetes</taxon>
        <taxon>Mucorales</taxon>
        <taxon>Mucorineae</taxon>
        <taxon>Mucoraceae</taxon>
        <taxon>Mucor</taxon>
    </lineage>
</organism>
<protein>
    <submittedName>
        <fullName evidence="2">Uncharacterized protein</fullName>
    </submittedName>
</protein>
<dbReference type="eggNOG" id="ENOG502SBYF">
    <property type="taxonomic scope" value="Eukaryota"/>
</dbReference>
<gene>
    <name evidence="2" type="ORF">HMPREF1544_00558</name>
</gene>
<dbReference type="AlphaFoldDB" id="S2KJD1"/>
<evidence type="ECO:0000313" key="2">
    <source>
        <dbReference type="EMBL" id="EPB92545.1"/>
    </source>
</evidence>
<evidence type="ECO:0000313" key="3">
    <source>
        <dbReference type="Proteomes" id="UP000014254"/>
    </source>
</evidence>
<feature type="compositionally biased region" description="Basic and acidic residues" evidence="1">
    <location>
        <begin position="240"/>
        <end position="275"/>
    </location>
</feature>
<sequence length="290" mass="32182">MAAINDDVYARVREKIKEHNLTEQEVKAIDTARDQLQTHTYTGGLTGAMAAFLLAKSKKFNPIQMLALTGGGFLMGSQMGLISGALAGVKTINTLPNPQRLINVVREVQQAMKGRQGVNGPNASAGSHSTAPTMRPHQMTPQELHEAQSPQDQFSPDMNENTSGDGVWGNRQTFNRNNNNNEMDITDEADPLSRSQQTQRTHQQPPQPSAWDKIRSENLPNNTWSKIRMEAQKNPESAVDIEKAKSARLSKLRENSDFGNSGEREIPRTREEALERGTASRKNQWGDPLE</sequence>
<keyword evidence="3" id="KW-1185">Reference proteome</keyword>
<feature type="compositionally biased region" description="Low complexity" evidence="1">
    <location>
        <begin position="193"/>
        <end position="204"/>
    </location>
</feature>
<reference evidence="3" key="1">
    <citation type="submission" date="2013-05" db="EMBL/GenBank/DDBJ databases">
        <title>The Genome sequence of Mucor circinelloides f. circinelloides 1006PhL.</title>
        <authorList>
            <consortium name="The Broad Institute Genomics Platform"/>
            <person name="Cuomo C."/>
            <person name="Earl A."/>
            <person name="Findley K."/>
            <person name="Lee S.C."/>
            <person name="Walker B."/>
            <person name="Young S."/>
            <person name="Zeng Q."/>
            <person name="Gargeya S."/>
            <person name="Fitzgerald M."/>
            <person name="Haas B."/>
            <person name="Abouelleil A."/>
            <person name="Allen A.W."/>
            <person name="Alvarado L."/>
            <person name="Arachchi H.M."/>
            <person name="Berlin A.M."/>
            <person name="Chapman S.B."/>
            <person name="Gainer-Dewar J."/>
            <person name="Goldberg J."/>
            <person name="Griggs A."/>
            <person name="Gujja S."/>
            <person name="Hansen M."/>
            <person name="Howarth C."/>
            <person name="Imamovic A."/>
            <person name="Ireland A."/>
            <person name="Larimer J."/>
            <person name="McCowan C."/>
            <person name="Murphy C."/>
            <person name="Pearson M."/>
            <person name="Poon T.W."/>
            <person name="Priest M."/>
            <person name="Roberts A."/>
            <person name="Saif S."/>
            <person name="Shea T."/>
            <person name="Sisk P."/>
            <person name="Sykes S."/>
            <person name="Wortman J."/>
            <person name="Nusbaum C."/>
            <person name="Birren B."/>
        </authorList>
    </citation>
    <scope>NUCLEOTIDE SEQUENCE [LARGE SCALE GENOMIC DNA]</scope>
    <source>
        <strain evidence="3">1006PhL</strain>
    </source>
</reference>
<dbReference type="OMA" id="IRMEAQK"/>
<dbReference type="Proteomes" id="UP000014254">
    <property type="component" value="Unassembled WGS sequence"/>
</dbReference>
<accession>S2KJD1</accession>
<evidence type="ECO:0000256" key="1">
    <source>
        <dbReference type="SAM" id="MobiDB-lite"/>
    </source>
</evidence>
<name>S2KJD1_MUCC1</name>
<feature type="compositionally biased region" description="Polar residues" evidence="1">
    <location>
        <begin position="148"/>
        <end position="174"/>
    </location>
</feature>
<dbReference type="VEuPathDB" id="FungiDB:HMPREF1544_00558"/>
<dbReference type="InParanoid" id="S2KJD1"/>
<feature type="compositionally biased region" description="Polar residues" evidence="1">
    <location>
        <begin position="119"/>
        <end position="132"/>
    </location>
</feature>
<proteinExistence type="predicted"/>
<dbReference type="EMBL" id="KE123899">
    <property type="protein sequence ID" value="EPB92545.1"/>
    <property type="molecule type" value="Genomic_DNA"/>
</dbReference>
<feature type="region of interest" description="Disordered" evidence="1">
    <location>
        <begin position="113"/>
        <end position="290"/>
    </location>
</feature>
<dbReference type="OrthoDB" id="2438256at2759"/>